<dbReference type="InterPro" id="IPR054715">
    <property type="entry name" value="GGR_cat"/>
</dbReference>
<sequence>MHEFIQPDPAWVSREIHGARIFSPNGTPVKIDQPNAGYVLERKVFDRVLAEMAAGAGADIIVKAPVVGITKDKNSFVNGVNFRYNRREYTSSAKIVIAADGVESQVGRWAGIDTTHDLRDVDICVQYLMSGIEIEPDLCDFYLGREIAPRGYIWVFPKGDDLANVGVGIGGTISGKGGKLAIDYLNEFVKKRFPNGKILAQVAGCVPVGDSLPDLVADGIMLIGDAAHHSDPISGGGIANAMFSGMFAAEAAIEGIRVGDVSAEILRMYQVLWDKDIGKNFKHICQIRDSVLRFSDELFDRCAGVLNKTPNKTIDMVTVFKTVLRHQPRLLLELRHLVLAGWI</sequence>
<dbReference type="EMBL" id="UINC01046322">
    <property type="protein sequence ID" value="SVB54183.1"/>
    <property type="molecule type" value="Genomic_DNA"/>
</dbReference>
<evidence type="ECO:0000256" key="2">
    <source>
        <dbReference type="ARBA" id="ARBA00022630"/>
    </source>
</evidence>
<evidence type="ECO:0000256" key="4">
    <source>
        <dbReference type="ARBA" id="ARBA00023098"/>
    </source>
</evidence>
<dbReference type="Gene3D" id="3.30.9.10">
    <property type="entry name" value="D-Amino Acid Oxidase, subunit A, domain 2"/>
    <property type="match status" value="1"/>
</dbReference>
<keyword evidence="1" id="KW-0444">Lipid biosynthesis</keyword>
<feature type="domain" description="FAD-binding" evidence="7">
    <location>
        <begin position="34"/>
        <end position="115"/>
    </location>
</feature>
<dbReference type="Pfam" id="PF22578">
    <property type="entry name" value="GGR_cat"/>
    <property type="match status" value="1"/>
</dbReference>
<organism evidence="9">
    <name type="scientific">marine metagenome</name>
    <dbReference type="NCBI Taxonomy" id="408172"/>
    <lineage>
        <taxon>unclassified sequences</taxon>
        <taxon>metagenomes</taxon>
        <taxon>ecological metagenomes</taxon>
    </lineage>
</organism>
<keyword evidence="6" id="KW-1208">Phospholipid metabolism</keyword>
<dbReference type="PANTHER" id="PTHR42685:SF18">
    <property type="entry name" value="DIGERANYLGERANYLGLYCEROPHOSPHOLIPID REDUCTASE"/>
    <property type="match status" value="1"/>
</dbReference>
<gene>
    <name evidence="9" type="ORF">METZ01_LOCUS207037</name>
</gene>
<evidence type="ECO:0000313" key="9">
    <source>
        <dbReference type="EMBL" id="SVB54183.1"/>
    </source>
</evidence>
<reference evidence="9" key="1">
    <citation type="submission" date="2018-05" db="EMBL/GenBank/DDBJ databases">
        <authorList>
            <person name="Lanie J.A."/>
            <person name="Ng W.-L."/>
            <person name="Kazmierczak K.M."/>
            <person name="Andrzejewski T.M."/>
            <person name="Davidsen T.M."/>
            <person name="Wayne K.J."/>
            <person name="Tettelin H."/>
            <person name="Glass J.I."/>
            <person name="Rusch D."/>
            <person name="Podicherti R."/>
            <person name="Tsui H.-C.T."/>
            <person name="Winkler M.E."/>
        </authorList>
    </citation>
    <scope>NUCLEOTIDE SEQUENCE</scope>
</reference>
<name>A0A382EW53_9ZZZZ</name>
<dbReference type="GO" id="GO:0016628">
    <property type="term" value="F:oxidoreductase activity, acting on the CH-CH group of donors, NAD or NADP as acceptor"/>
    <property type="evidence" value="ECO:0007669"/>
    <property type="project" value="InterPro"/>
</dbReference>
<dbReference type="SUPFAM" id="SSF51905">
    <property type="entry name" value="FAD/NAD(P)-binding domain"/>
    <property type="match status" value="1"/>
</dbReference>
<keyword evidence="3" id="KW-0560">Oxidoreductase</keyword>
<dbReference type="Gene3D" id="3.50.50.60">
    <property type="entry name" value="FAD/NAD(P)-binding domain"/>
    <property type="match status" value="1"/>
</dbReference>
<evidence type="ECO:0000256" key="1">
    <source>
        <dbReference type="ARBA" id="ARBA00022516"/>
    </source>
</evidence>
<dbReference type="GO" id="GO:0008654">
    <property type="term" value="P:phospholipid biosynthetic process"/>
    <property type="evidence" value="ECO:0007669"/>
    <property type="project" value="UniProtKB-KW"/>
</dbReference>
<dbReference type="InterPro" id="IPR050407">
    <property type="entry name" value="Geranylgeranyl_reductase"/>
</dbReference>
<evidence type="ECO:0000259" key="7">
    <source>
        <dbReference type="Pfam" id="PF01494"/>
    </source>
</evidence>
<keyword evidence="2" id="KW-0285">Flavoprotein</keyword>
<dbReference type="AlphaFoldDB" id="A0A382EW53"/>
<keyword evidence="5" id="KW-0594">Phospholipid biosynthesis</keyword>
<dbReference type="Pfam" id="PF01494">
    <property type="entry name" value="FAD_binding_3"/>
    <property type="match status" value="1"/>
</dbReference>
<feature type="domain" description="Digeranylgeranylglycerophospholipid reductase catalytic" evidence="8">
    <location>
        <begin position="120"/>
        <end position="206"/>
    </location>
</feature>
<dbReference type="GO" id="GO:0071949">
    <property type="term" value="F:FAD binding"/>
    <property type="evidence" value="ECO:0007669"/>
    <property type="project" value="InterPro"/>
</dbReference>
<keyword evidence="4" id="KW-0443">Lipid metabolism</keyword>
<evidence type="ECO:0000256" key="3">
    <source>
        <dbReference type="ARBA" id="ARBA00023002"/>
    </source>
</evidence>
<evidence type="ECO:0000256" key="5">
    <source>
        <dbReference type="ARBA" id="ARBA00023209"/>
    </source>
</evidence>
<accession>A0A382EW53</accession>
<dbReference type="InterPro" id="IPR036188">
    <property type="entry name" value="FAD/NAD-bd_sf"/>
</dbReference>
<evidence type="ECO:0000259" key="8">
    <source>
        <dbReference type="Pfam" id="PF22578"/>
    </source>
</evidence>
<proteinExistence type="predicted"/>
<dbReference type="InterPro" id="IPR011777">
    <property type="entry name" value="Geranylgeranyl_Rdtase_fam"/>
</dbReference>
<dbReference type="NCBIfam" id="TIGR02032">
    <property type="entry name" value="GG-red-SF"/>
    <property type="match status" value="1"/>
</dbReference>
<dbReference type="PANTHER" id="PTHR42685">
    <property type="entry name" value="GERANYLGERANYL DIPHOSPHATE REDUCTASE"/>
    <property type="match status" value="1"/>
</dbReference>
<evidence type="ECO:0000256" key="6">
    <source>
        <dbReference type="ARBA" id="ARBA00023264"/>
    </source>
</evidence>
<protein>
    <submittedName>
        <fullName evidence="9">Uncharacterized protein</fullName>
    </submittedName>
</protein>
<dbReference type="InterPro" id="IPR002938">
    <property type="entry name" value="FAD-bd"/>
</dbReference>